<organism evidence="1 2">
    <name type="scientific">Mytilus galloprovincialis</name>
    <name type="common">Mediterranean mussel</name>
    <dbReference type="NCBI Taxonomy" id="29158"/>
    <lineage>
        <taxon>Eukaryota</taxon>
        <taxon>Metazoa</taxon>
        <taxon>Spiralia</taxon>
        <taxon>Lophotrochozoa</taxon>
        <taxon>Mollusca</taxon>
        <taxon>Bivalvia</taxon>
        <taxon>Autobranchia</taxon>
        <taxon>Pteriomorphia</taxon>
        <taxon>Mytilida</taxon>
        <taxon>Mytiloidea</taxon>
        <taxon>Mytilidae</taxon>
        <taxon>Mytilinae</taxon>
        <taxon>Mytilus</taxon>
    </lineage>
</organism>
<sequence length="158" mass="17925">MLQFGNFFLSFSRKVVISGFIRPIGPPDIRIVSLSRVLDEQKLVTIHTAKFEAPNDVIFEVGEYNFSIINENKENIFEVSVEGLVNQLPYNPSISARTASENMTVYMTALSFIYQNTRQTDFDISSCQYQLSENITETFAGGYVITYRAIVFGCTMED</sequence>
<dbReference type="AlphaFoldDB" id="A0A8B6E6Q9"/>
<keyword evidence="2" id="KW-1185">Reference proteome</keyword>
<accession>A0A8B6E6Q9</accession>
<evidence type="ECO:0000313" key="1">
    <source>
        <dbReference type="EMBL" id="VDI29026.1"/>
    </source>
</evidence>
<protein>
    <submittedName>
        <fullName evidence="1">Uncharacterized protein</fullName>
    </submittedName>
</protein>
<dbReference type="OrthoDB" id="10522081at2759"/>
<comment type="caution">
    <text evidence="1">The sequence shown here is derived from an EMBL/GenBank/DDBJ whole genome shotgun (WGS) entry which is preliminary data.</text>
</comment>
<dbReference type="EMBL" id="UYJE01004554">
    <property type="protein sequence ID" value="VDI29026.1"/>
    <property type="molecule type" value="Genomic_DNA"/>
</dbReference>
<proteinExistence type="predicted"/>
<gene>
    <name evidence="1" type="ORF">MGAL_10B040832</name>
</gene>
<dbReference type="Proteomes" id="UP000596742">
    <property type="component" value="Unassembled WGS sequence"/>
</dbReference>
<reference evidence="1" key="1">
    <citation type="submission" date="2018-11" db="EMBL/GenBank/DDBJ databases">
        <authorList>
            <person name="Alioto T."/>
            <person name="Alioto T."/>
        </authorList>
    </citation>
    <scope>NUCLEOTIDE SEQUENCE</scope>
</reference>
<evidence type="ECO:0000313" key="2">
    <source>
        <dbReference type="Proteomes" id="UP000596742"/>
    </source>
</evidence>
<name>A0A8B6E6Q9_MYTGA</name>